<dbReference type="Proteomes" id="UP001214250">
    <property type="component" value="Chromosome 1"/>
</dbReference>
<keyword evidence="3" id="KW-0378">Hydrolase</keyword>
<dbReference type="PANTHER" id="PTHR43722:SF1">
    <property type="entry name" value="PROLINE IMINOPEPTIDASE"/>
    <property type="match status" value="1"/>
</dbReference>
<dbReference type="Pfam" id="PF00561">
    <property type="entry name" value="Abhydrolase_1"/>
    <property type="match status" value="1"/>
</dbReference>
<dbReference type="InterPro" id="IPR029058">
    <property type="entry name" value="AB_hydrolase_fold"/>
</dbReference>
<dbReference type="InterPro" id="IPR005944">
    <property type="entry name" value="Pro_iminopeptidase"/>
</dbReference>
<evidence type="ECO:0000313" key="4">
    <source>
        <dbReference type="Proteomes" id="UP001214250"/>
    </source>
</evidence>
<dbReference type="SUPFAM" id="SSF53474">
    <property type="entry name" value="alpha/beta-Hydrolases"/>
    <property type="match status" value="1"/>
</dbReference>
<evidence type="ECO:0000259" key="2">
    <source>
        <dbReference type="Pfam" id="PF00561"/>
    </source>
</evidence>
<protein>
    <recommendedName>
        <fullName evidence="1">Proline iminopeptidase</fullName>
    </recommendedName>
</protein>
<evidence type="ECO:0000256" key="1">
    <source>
        <dbReference type="ARBA" id="ARBA00021843"/>
    </source>
</evidence>
<organism evidence="3 4">
    <name type="scientific">Lentisphaera profundi</name>
    <dbReference type="NCBI Taxonomy" id="1658616"/>
    <lineage>
        <taxon>Bacteria</taxon>
        <taxon>Pseudomonadati</taxon>
        <taxon>Lentisphaerota</taxon>
        <taxon>Lentisphaeria</taxon>
        <taxon>Lentisphaerales</taxon>
        <taxon>Lentisphaeraceae</taxon>
        <taxon>Lentisphaera</taxon>
    </lineage>
</organism>
<feature type="domain" description="AB hydrolase-1" evidence="2">
    <location>
        <begin position="86"/>
        <end position="444"/>
    </location>
</feature>
<dbReference type="RefSeq" id="WP_274150737.1">
    <property type="nucleotide sequence ID" value="NZ_CP117811.1"/>
</dbReference>
<name>A0ABY7VUV2_9BACT</name>
<evidence type="ECO:0000313" key="3">
    <source>
        <dbReference type="EMBL" id="WDE96672.1"/>
    </source>
</evidence>
<gene>
    <name evidence="3" type="ORF">PQO03_01655</name>
</gene>
<dbReference type="Gene3D" id="3.40.50.1820">
    <property type="entry name" value="alpha/beta hydrolase"/>
    <property type="match status" value="1"/>
</dbReference>
<keyword evidence="4" id="KW-1185">Reference proteome</keyword>
<proteinExistence type="predicted"/>
<dbReference type="PANTHER" id="PTHR43722">
    <property type="entry name" value="PROLINE IMINOPEPTIDASE"/>
    <property type="match status" value="1"/>
</dbReference>
<reference evidence="3 4" key="1">
    <citation type="submission" date="2023-02" db="EMBL/GenBank/DDBJ databases">
        <title>Genome sequence of Lentisphaera profundi SAORIC-696.</title>
        <authorList>
            <person name="Kim e."/>
            <person name="Cho J.-C."/>
            <person name="Choi A."/>
            <person name="Kang I."/>
        </authorList>
    </citation>
    <scope>NUCLEOTIDE SEQUENCE [LARGE SCALE GENOMIC DNA]</scope>
    <source>
        <strain evidence="3 4">SAORIC-696</strain>
    </source>
</reference>
<sequence>MRLLLSLFFLSLFVHSGQQPKNSLFPYEDIKTELSQRDQQYIESLPPQVVYDWVQVPENYSAPNDEKIKVFYEHRLPKKTNKNKRPICFFYGGPGLDARASIPTLLAMTKEHGILIIHQRGTGLSSPLPQIKSEPDILRLKQYLSRAIVEDAELIRKKLFAQQKWIVTGQSFGSLIIQRYLTLYPQSLYSAHAHGFAATSLPTPFAEARIRKHKEVLSQYLKKYPKDQKRLELIALHCAKHNFSPVDNEEIIISGRHAFSFAGMIFLSAPDYWKDLSQFLTDVCPKNRVNHKRLTHWINNFYFNKSFIYLGAEQDALNVVFNRHEAYVTKSGQSLSQYYQLIIDKLHAEGIDTQTWPMGEEALMHFCIDSPIHNLADTINLGKADPLLPKAIAASLNKHPDLKFHLYAGEIDSVAPPETFQELKDTCGDRLQLKILPGGHDSFLSPLFWKAVYRYAEEEPAP</sequence>
<dbReference type="GO" id="GO:0016787">
    <property type="term" value="F:hydrolase activity"/>
    <property type="evidence" value="ECO:0007669"/>
    <property type="project" value="UniProtKB-KW"/>
</dbReference>
<accession>A0ABY7VUV2</accession>
<dbReference type="EMBL" id="CP117811">
    <property type="protein sequence ID" value="WDE96672.1"/>
    <property type="molecule type" value="Genomic_DNA"/>
</dbReference>
<dbReference type="InterPro" id="IPR000073">
    <property type="entry name" value="AB_hydrolase_1"/>
</dbReference>